<dbReference type="PANTHER" id="PTHR33470:SF4">
    <property type="entry name" value="OS01G0164025 PROTEIN"/>
    <property type="match status" value="1"/>
</dbReference>
<name>A0AAQ3KI62_9LILI</name>
<evidence type="ECO:0000256" key="1">
    <source>
        <dbReference type="ARBA" id="ARBA00022729"/>
    </source>
</evidence>
<dbReference type="GO" id="GO:0071944">
    <property type="term" value="C:cell periphery"/>
    <property type="evidence" value="ECO:0007669"/>
    <property type="project" value="TreeGrafter"/>
</dbReference>
<protein>
    <submittedName>
        <fullName evidence="3">Uncharacterized protein</fullName>
    </submittedName>
</protein>
<dbReference type="PANTHER" id="PTHR33470">
    <property type="entry name" value="OS01G0164075 PROTEIN"/>
    <property type="match status" value="1"/>
</dbReference>
<feature type="chain" id="PRO_5042884835" evidence="2">
    <location>
        <begin position="22"/>
        <end position="171"/>
    </location>
</feature>
<keyword evidence="4" id="KW-1185">Reference proteome</keyword>
<dbReference type="EMBL" id="CP136894">
    <property type="protein sequence ID" value="WOL06872.1"/>
    <property type="molecule type" value="Genomic_DNA"/>
</dbReference>
<dbReference type="AlphaFoldDB" id="A0AAQ3KI62"/>
<gene>
    <name evidence="3" type="ORF">Cni_G15606</name>
</gene>
<organism evidence="3 4">
    <name type="scientific">Canna indica</name>
    <name type="common">Indian-shot</name>
    <dbReference type="NCBI Taxonomy" id="4628"/>
    <lineage>
        <taxon>Eukaryota</taxon>
        <taxon>Viridiplantae</taxon>
        <taxon>Streptophyta</taxon>
        <taxon>Embryophyta</taxon>
        <taxon>Tracheophyta</taxon>
        <taxon>Spermatophyta</taxon>
        <taxon>Magnoliopsida</taxon>
        <taxon>Liliopsida</taxon>
        <taxon>Zingiberales</taxon>
        <taxon>Cannaceae</taxon>
        <taxon>Canna</taxon>
    </lineage>
</organism>
<reference evidence="3 4" key="1">
    <citation type="submission" date="2023-10" db="EMBL/GenBank/DDBJ databases">
        <title>Chromosome-scale genome assembly provides insights into flower coloration mechanisms of Canna indica.</title>
        <authorList>
            <person name="Li C."/>
        </authorList>
    </citation>
    <scope>NUCLEOTIDE SEQUENCE [LARGE SCALE GENOMIC DNA]</scope>
    <source>
        <tissue evidence="3">Flower</tissue>
    </source>
</reference>
<dbReference type="Proteomes" id="UP001327560">
    <property type="component" value="Chromosome 5"/>
</dbReference>
<evidence type="ECO:0000313" key="4">
    <source>
        <dbReference type="Proteomes" id="UP001327560"/>
    </source>
</evidence>
<evidence type="ECO:0000256" key="2">
    <source>
        <dbReference type="SAM" id="SignalP"/>
    </source>
</evidence>
<evidence type="ECO:0000313" key="3">
    <source>
        <dbReference type="EMBL" id="WOL06872.1"/>
    </source>
</evidence>
<feature type="signal peptide" evidence="2">
    <location>
        <begin position="1"/>
        <end position="21"/>
    </location>
</feature>
<proteinExistence type="predicted"/>
<accession>A0AAQ3KI62</accession>
<keyword evidence="1 2" id="KW-0732">Signal</keyword>
<sequence length="171" mass="18499">MSTKVSSLLLLISALAAASTAVFPLAAAEKATPVVEGLVYCQKCKHVGSWNLDGARLLPSAKVSITCKDHKRRVIFYKCAVTDAKGYFYAPIDGEGRVRTAAFDPATACTVRLVASPDAGCNRLTNVNYGIRGASLRFENKTFADEHCEKELYAAGPLAFKPAFCHPRVHY</sequence>
<dbReference type="Pfam" id="PF01190">
    <property type="entry name" value="Pollen_Ole_e_1"/>
    <property type="match status" value="1"/>
</dbReference>